<gene>
    <name evidence="2" type="ORF">GN277_15955</name>
</gene>
<sequence>MKTILSINLGNFGSTGNIMRGISKAAEQSGYTCWQAYAPDRNNGIALERDIVIESYNVRRLNELYSRYTGMRGFQAYFSTKAFLKKVDKIKPDIIHLHNLHNNYIHVGLLFDYIKKNRIKVVWTLHDCWAFTGRCPYFQMSGCKRWKTGCHDCPYPKEEYPSVRVDKSDVLWKMKKAAFTGVENLTIVTPSEWLAGLVKESFLKEYPVQVIYNGIDLDVFKPTPSDFRSAYGIGGVKVLLGVSFNWEKRKGLDVFIELSKMLDNRYKIVLVGIDAQTGKTLPENILTIERTRDKRELAQIYTAANIFVNPTREEALGMVNLEALACGTPVVTFRTGGSPECIDDTCGVVVACDDIQALKTAIEEMAV</sequence>
<dbReference type="Pfam" id="PF13692">
    <property type="entry name" value="Glyco_trans_1_4"/>
    <property type="match status" value="1"/>
</dbReference>
<keyword evidence="3" id="KW-1185">Reference proteome</keyword>
<proteinExistence type="predicted"/>
<comment type="caution">
    <text evidence="2">The sequence shown here is derived from an EMBL/GenBank/DDBJ whole genome shotgun (WGS) entry which is preliminary data.</text>
</comment>
<feature type="domain" description="Glycosyltransferase subfamily 4-like N-terminal" evidence="1">
    <location>
        <begin position="73"/>
        <end position="218"/>
    </location>
</feature>
<evidence type="ECO:0000313" key="2">
    <source>
        <dbReference type="EMBL" id="MXP76825.1"/>
    </source>
</evidence>
<dbReference type="InterPro" id="IPR028098">
    <property type="entry name" value="Glyco_trans_4-like_N"/>
</dbReference>
<keyword evidence="2" id="KW-0808">Transferase</keyword>
<dbReference type="GO" id="GO:0016740">
    <property type="term" value="F:transferase activity"/>
    <property type="evidence" value="ECO:0007669"/>
    <property type="project" value="UniProtKB-KW"/>
</dbReference>
<dbReference type="SUPFAM" id="SSF53756">
    <property type="entry name" value="UDP-Glycosyltransferase/glycogen phosphorylase"/>
    <property type="match status" value="1"/>
</dbReference>
<dbReference type="Proteomes" id="UP000460412">
    <property type="component" value="Unassembled WGS sequence"/>
</dbReference>
<dbReference type="Gene3D" id="3.40.50.2000">
    <property type="entry name" value="Glycogen Phosphorylase B"/>
    <property type="match status" value="2"/>
</dbReference>
<dbReference type="PANTHER" id="PTHR12526">
    <property type="entry name" value="GLYCOSYLTRANSFERASE"/>
    <property type="match status" value="1"/>
</dbReference>
<dbReference type="EMBL" id="WUQX01000001">
    <property type="protein sequence ID" value="MXP76825.1"/>
    <property type="molecule type" value="Genomic_DNA"/>
</dbReference>
<evidence type="ECO:0000313" key="3">
    <source>
        <dbReference type="Proteomes" id="UP000460412"/>
    </source>
</evidence>
<dbReference type="Pfam" id="PF13439">
    <property type="entry name" value="Glyco_transf_4"/>
    <property type="match status" value="1"/>
</dbReference>
<dbReference type="AlphaFoldDB" id="A0A7X3SJY1"/>
<protein>
    <submittedName>
        <fullName evidence="2">Glycosyltransferase</fullName>
    </submittedName>
</protein>
<accession>A0A7X3SJY1</accession>
<dbReference type="RefSeq" id="WP_159751876.1">
    <property type="nucleotide sequence ID" value="NZ_WUQX01000001.1"/>
</dbReference>
<name>A0A7X3SJY1_9FIRM</name>
<reference evidence="2 3" key="1">
    <citation type="submission" date="2019-12" db="EMBL/GenBank/DDBJ databases">
        <title>Sporaefaciens musculi gen. nov., sp. nov., a novel bacterium isolated from the caecum of an obese mouse.</title>
        <authorList>
            <person name="Rasmussen T.S."/>
            <person name="Streidl T."/>
            <person name="Hitch T.C.A."/>
            <person name="Wortmann E."/>
            <person name="Deptula P."/>
            <person name="Hansen M."/>
            <person name="Nielsen D.S."/>
            <person name="Clavel T."/>
            <person name="Vogensen F.K."/>
        </authorList>
    </citation>
    <scope>NUCLEOTIDE SEQUENCE [LARGE SCALE GENOMIC DNA]</scope>
    <source>
        <strain evidence="2 3">WCA-9-b2</strain>
    </source>
</reference>
<evidence type="ECO:0000259" key="1">
    <source>
        <dbReference type="Pfam" id="PF13439"/>
    </source>
</evidence>
<organism evidence="2 3">
    <name type="scientific">Sporofaciens musculi</name>
    <dbReference type="NCBI Taxonomy" id="2681861"/>
    <lineage>
        <taxon>Bacteria</taxon>
        <taxon>Bacillati</taxon>
        <taxon>Bacillota</taxon>
        <taxon>Clostridia</taxon>
        <taxon>Lachnospirales</taxon>
        <taxon>Lachnospiraceae</taxon>
        <taxon>Sporofaciens</taxon>
    </lineage>
</organism>